<feature type="region of interest" description="Disordered" evidence="12">
    <location>
        <begin position="28"/>
        <end position="56"/>
    </location>
</feature>
<keyword evidence="8 13" id="KW-1133">Transmembrane helix</keyword>
<dbReference type="Pfam" id="PF02214">
    <property type="entry name" value="BTB_2"/>
    <property type="match status" value="1"/>
</dbReference>
<dbReference type="InterPro" id="IPR027359">
    <property type="entry name" value="Volt_channel_dom_sf"/>
</dbReference>
<dbReference type="PRINTS" id="PR00169">
    <property type="entry name" value="KCHANNEL"/>
</dbReference>
<evidence type="ECO:0000256" key="12">
    <source>
        <dbReference type="SAM" id="MobiDB-lite"/>
    </source>
</evidence>
<evidence type="ECO:0000256" key="7">
    <source>
        <dbReference type="ARBA" id="ARBA00022958"/>
    </source>
</evidence>
<keyword evidence="10 13" id="KW-0472">Membrane</keyword>
<proteinExistence type="predicted"/>
<evidence type="ECO:0000256" key="11">
    <source>
        <dbReference type="ARBA" id="ARBA00023303"/>
    </source>
</evidence>
<sequence length="473" mass="53890">MNFIISNPMDASQHHSYFHLSPDLAGFHDGRDHKRSHSGSSFHPSTHPSEASPQEEEIKLLEREPDGSVCKLDEISEGESIYDSVLSECTRTVINISGLRFETQLRTLNRLPSTLLGSEEKRKKYWDPVRKEYFFDRHRPSFPAILYYYQSGGRLKRPLEVPLDIFLEELEFYELGRTTIDMYKESEGMIFEEQPWDMPDSCLKKLWILFEHPNSSIPARIIGIVSVVLIMLSVVVFCLETLPGFRNSCVFIKKPNDTEGIDMISYMNYADWMFICESVCVSWFIVEFVVRMITCPSKIIFWKSIINWIDLAAIVPFFIMLSMSLANHTCLASERSGLLQVVRVLRVIRIFKLAKHSQGLKILGKTLQLSMSELNTFLIFFAIGVVIFSTMIYFAEKGESQSFFSSIPDAFWWAVITMTTVGYGDVYPIGIAGKLVGGFCALSGLLAISLPVPVIVTNFNNIYKNTTGRGRET</sequence>
<dbReference type="AlphaFoldDB" id="A0ABD3UY97"/>
<dbReference type="SUPFAM" id="SSF81324">
    <property type="entry name" value="Voltage-gated potassium channels"/>
    <property type="match status" value="1"/>
</dbReference>
<dbReference type="InterPro" id="IPR003972">
    <property type="entry name" value="K_chnl_volt-dep_Kv1"/>
</dbReference>
<evidence type="ECO:0000256" key="13">
    <source>
        <dbReference type="SAM" id="Phobius"/>
    </source>
</evidence>
<organism evidence="15 16">
    <name type="scientific">Sinanodonta woodiana</name>
    <name type="common">Chinese pond mussel</name>
    <name type="synonym">Anodonta woodiana</name>
    <dbReference type="NCBI Taxonomy" id="1069815"/>
    <lineage>
        <taxon>Eukaryota</taxon>
        <taxon>Metazoa</taxon>
        <taxon>Spiralia</taxon>
        <taxon>Lophotrochozoa</taxon>
        <taxon>Mollusca</taxon>
        <taxon>Bivalvia</taxon>
        <taxon>Autobranchia</taxon>
        <taxon>Heteroconchia</taxon>
        <taxon>Palaeoheterodonta</taxon>
        <taxon>Unionida</taxon>
        <taxon>Unionoidea</taxon>
        <taxon>Unionidae</taxon>
        <taxon>Unioninae</taxon>
        <taxon>Sinanodonta</taxon>
    </lineage>
</organism>
<dbReference type="SMART" id="SM00225">
    <property type="entry name" value="BTB"/>
    <property type="match status" value="1"/>
</dbReference>
<dbReference type="InterPro" id="IPR005821">
    <property type="entry name" value="Ion_trans_dom"/>
</dbReference>
<evidence type="ECO:0000256" key="8">
    <source>
        <dbReference type="ARBA" id="ARBA00022989"/>
    </source>
</evidence>
<dbReference type="EMBL" id="JBJQND010000015">
    <property type="protein sequence ID" value="KAL3853493.1"/>
    <property type="molecule type" value="Genomic_DNA"/>
</dbReference>
<dbReference type="PRINTS" id="PR01491">
    <property type="entry name" value="KVCHANNEL"/>
</dbReference>
<keyword evidence="6" id="KW-0851">Voltage-gated channel</keyword>
<keyword evidence="3" id="KW-0633">Potassium transport</keyword>
<dbReference type="FunFam" id="1.10.287.70:FF:000002">
    <property type="entry name" value="Potassium voltage-gated channel subfamily a member"/>
    <property type="match status" value="1"/>
</dbReference>
<reference evidence="15 16" key="1">
    <citation type="submission" date="2024-11" db="EMBL/GenBank/DDBJ databases">
        <title>Chromosome-level genome assembly of the freshwater bivalve Anodonta woodiana.</title>
        <authorList>
            <person name="Chen X."/>
        </authorList>
    </citation>
    <scope>NUCLEOTIDE SEQUENCE [LARGE SCALE GENOMIC DNA]</scope>
    <source>
        <strain evidence="15">MN2024</strain>
        <tissue evidence="15">Gills</tissue>
    </source>
</reference>
<evidence type="ECO:0000256" key="4">
    <source>
        <dbReference type="ARBA" id="ARBA00022692"/>
    </source>
</evidence>
<feature type="transmembrane region" description="Helical" evidence="13">
    <location>
        <begin position="435"/>
        <end position="456"/>
    </location>
</feature>
<evidence type="ECO:0000256" key="1">
    <source>
        <dbReference type="ARBA" id="ARBA00004141"/>
    </source>
</evidence>
<keyword evidence="11" id="KW-0407">Ion channel</keyword>
<evidence type="ECO:0000313" key="16">
    <source>
        <dbReference type="Proteomes" id="UP001634394"/>
    </source>
</evidence>
<dbReference type="PANTHER" id="PTHR11537">
    <property type="entry name" value="VOLTAGE-GATED POTASSIUM CHANNEL"/>
    <property type="match status" value="1"/>
</dbReference>
<accession>A0ABD3UY97</accession>
<feature type="compositionally biased region" description="Polar residues" evidence="12">
    <location>
        <begin position="38"/>
        <end position="52"/>
    </location>
</feature>
<evidence type="ECO:0000256" key="10">
    <source>
        <dbReference type="ARBA" id="ARBA00023136"/>
    </source>
</evidence>
<dbReference type="InterPro" id="IPR000210">
    <property type="entry name" value="BTB/POZ_dom"/>
</dbReference>
<dbReference type="FunFam" id="3.30.710.10:FF:000053">
    <property type="entry name" value="potassium voltage-gated channel subfamily A member 4"/>
    <property type="match status" value="1"/>
</dbReference>
<dbReference type="GO" id="GO:0005267">
    <property type="term" value="F:potassium channel activity"/>
    <property type="evidence" value="ECO:0007669"/>
    <property type="project" value="UniProtKB-KW"/>
</dbReference>
<feature type="transmembrane region" description="Helical" evidence="13">
    <location>
        <begin position="410"/>
        <end position="428"/>
    </location>
</feature>
<evidence type="ECO:0000313" key="15">
    <source>
        <dbReference type="EMBL" id="KAL3853493.1"/>
    </source>
</evidence>
<dbReference type="InterPro" id="IPR011333">
    <property type="entry name" value="SKP1/BTB/POZ_sf"/>
</dbReference>
<dbReference type="InterPro" id="IPR003968">
    <property type="entry name" value="K_chnl_volt-dep_Kv"/>
</dbReference>
<dbReference type="Gene3D" id="1.10.287.70">
    <property type="match status" value="1"/>
</dbReference>
<dbReference type="PRINTS" id="PR01496">
    <property type="entry name" value="SHAKERCHANEL"/>
</dbReference>
<dbReference type="Gene3D" id="1.20.120.350">
    <property type="entry name" value="Voltage-gated potassium channels. Chain C"/>
    <property type="match status" value="1"/>
</dbReference>
<dbReference type="Proteomes" id="UP001634394">
    <property type="component" value="Unassembled WGS sequence"/>
</dbReference>
<evidence type="ECO:0000256" key="5">
    <source>
        <dbReference type="ARBA" id="ARBA00022826"/>
    </source>
</evidence>
<dbReference type="SUPFAM" id="SSF54695">
    <property type="entry name" value="POZ domain"/>
    <property type="match status" value="1"/>
</dbReference>
<name>A0ABD3UY97_SINWO</name>
<dbReference type="GO" id="GO:0034702">
    <property type="term" value="C:monoatomic ion channel complex"/>
    <property type="evidence" value="ECO:0007669"/>
    <property type="project" value="UniProtKB-KW"/>
</dbReference>
<dbReference type="Gene3D" id="3.30.710.10">
    <property type="entry name" value="Potassium Channel Kv1.1, Chain A"/>
    <property type="match status" value="1"/>
</dbReference>
<keyword evidence="16" id="KW-1185">Reference proteome</keyword>
<dbReference type="Pfam" id="PF00520">
    <property type="entry name" value="Ion_trans"/>
    <property type="match status" value="1"/>
</dbReference>
<evidence type="ECO:0000256" key="3">
    <source>
        <dbReference type="ARBA" id="ARBA00022538"/>
    </source>
</evidence>
<feature type="transmembrane region" description="Helical" evidence="13">
    <location>
        <begin position="272"/>
        <end position="293"/>
    </location>
</feature>
<keyword evidence="7" id="KW-0630">Potassium</keyword>
<evidence type="ECO:0000256" key="6">
    <source>
        <dbReference type="ARBA" id="ARBA00022882"/>
    </source>
</evidence>
<comment type="caution">
    <text evidence="15">The sequence shown here is derived from an EMBL/GenBank/DDBJ whole genome shotgun (WGS) entry which is preliminary data.</text>
</comment>
<keyword evidence="5" id="KW-0631">Potassium channel</keyword>
<keyword evidence="4 13" id="KW-0812">Transmembrane</keyword>
<dbReference type="InterPro" id="IPR003131">
    <property type="entry name" value="T1-type_BTB"/>
</dbReference>
<dbReference type="PANTHER" id="PTHR11537:SF155">
    <property type="entry name" value="POTASSIUM VOLTAGE-GATED CHANNEL SUBFAMILY A MEMBER 7"/>
    <property type="match status" value="1"/>
</dbReference>
<gene>
    <name evidence="15" type="ORF">ACJMK2_017029</name>
</gene>
<keyword evidence="9" id="KW-0406">Ion transport</keyword>
<evidence type="ECO:0000256" key="9">
    <source>
        <dbReference type="ARBA" id="ARBA00023065"/>
    </source>
</evidence>
<evidence type="ECO:0000256" key="2">
    <source>
        <dbReference type="ARBA" id="ARBA00022448"/>
    </source>
</evidence>
<feature type="transmembrane region" description="Helical" evidence="13">
    <location>
        <begin position="305"/>
        <end position="325"/>
    </location>
</feature>
<evidence type="ECO:0000259" key="14">
    <source>
        <dbReference type="SMART" id="SM00225"/>
    </source>
</evidence>
<protein>
    <recommendedName>
        <fullName evidence="14">BTB domain-containing protein</fullName>
    </recommendedName>
</protein>
<feature type="transmembrane region" description="Helical" evidence="13">
    <location>
        <begin position="221"/>
        <end position="242"/>
    </location>
</feature>
<keyword evidence="2" id="KW-0813">Transport</keyword>
<feature type="transmembrane region" description="Helical" evidence="13">
    <location>
        <begin position="374"/>
        <end position="395"/>
    </location>
</feature>
<dbReference type="InterPro" id="IPR028325">
    <property type="entry name" value="VG_K_chnl"/>
</dbReference>
<feature type="domain" description="BTB" evidence="14">
    <location>
        <begin position="90"/>
        <end position="190"/>
    </location>
</feature>
<comment type="subcellular location">
    <subcellularLocation>
        <location evidence="1">Membrane</location>
        <topology evidence="1">Multi-pass membrane protein</topology>
    </subcellularLocation>
</comment>